<dbReference type="VEuPathDB" id="FungiDB:LEMA_uP038790.1"/>
<evidence type="ECO:0000313" key="2">
    <source>
        <dbReference type="Proteomes" id="UP000002668"/>
    </source>
</evidence>
<dbReference type="Proteomes" id="UP000002668">
    <property type="component" value="Genome"/>
</dbReference>
<protein>
    <submittedName>
        <fullName evidence="1">Predicted protein</fullName>
    </submittedName>
</protein>
<name>E4ZNB9_LEPMJ</name>
<gene>
    <name evidence="1" type="ORF">LEMA_uP038790.1</name>
</gene>
<dbReference type="InParanoid" id="E4ZNB9"/>
<accession>E4ZNB9</accession>
<sequence>MSALFLVSLNRASACGLGLIQKRGCSRRGYDIHTFRPFNAMARVNEQRSLIDDEARLGYRGNL</sequence>
<reference evidence="2" key="1">
    <citation type="journal article" date="2011" name="Nat. Commun.">
        <title>Effector diversification within compartments of the Leptosphaeria maculans genome affected by Repeat-Induced Point mutations.</title>
        <authorList>
            <person name="Rouxel T."/>
            <person name="Grandaubert J."/>
            <person name="Hane J.K."/>
            <person name="Hoede C."/>
            <person name="van de Wouw A.P."/>
            <person name="Couloux A."/>
            <person name="Dominguez V."/>
            <person name="Anthouard V."/>
            <person name="Bally P."/>
            <person name="Bourras S."/>
            <person name="Cozijnsen A.J."/>
            <person name="Ciuffetti L.M."/>
            <person name="Degrave A."/>
            <person name="Dilmaghani A."/>
            <person name="Duret L."/>
            <person name="Fudal I."/>
            <person name="Goodwin S.B."/>
            <person name="Gout L."/>
            <person name="Glaser N."/>
            <person name="Linglin J."/>
            <person name="Kema G.H.J."/>
            <person name="Lapalu N."/>
            <person name="Lawrence C.B."/>
            <person name="May K."/>
            <person name="Meyer M."/>
            <person name="Ollivier B."/>
            <person name="Poulain J."/>
            <person name="Schoch C.L."/>
            <person name="Simon A."/>
            <person name="Spatafora J.W."/>
            <person name="Stachowiak A."/>
            <person name="Turgeon B.G."/>
            <person name="Tyler B.M."/>
            <person name="Vincent D."/>
            <person name="Weissenbach J."/>
            <person name="Amselem J."/>
            <person name="Quesneville H."/>
            <person name="Oliver R.P."/>
            <person name="Wincker P."/>
            <person name="Balesdent M.-H."/>
            <person name="Howlett B.J."/>
        </authorList>
    </citation>
    <scope>NUCLEOTIDE SEQUENCE [LARGE SCALE GENOMIC DNA]</scope>
    <source>
        <strain evidence="2">JN3 / isolate v23.1.3 / race Av1-4-5-6-7-8</strain>
    </source>
</reference>
<organism evidence="2">
    <name type="scientific">Leptosphaeria maculans (strain JN3 / isolate v23.1.3 / race Av1-4-5-6-7-8)</name>
    <name type="common">Blackleg fungus</name>
    <name type="synonym">Phoma lingam</name>
    <dbReference type="NCBI Taxonomy" id="985895"/>
    <lineage>
        <taxon>Eukaryota</taxon>
        <taxon>Fungi</taxon>
        <taxon>Dikarya</taxon>
        <taxon>Ascomycota</taxon>
        <taxon>Pezizomycotina</taxon>
        <taxon>Dothideomycetes</taxon>
        <taxon>Pleosporomycetidae</taxon>
        <taxon>Pleosporales</taxon>
        <taxon>Pleosporineae</taxon>
        <taxon>Leptosphaeriaceae</taxon>
        <taxon>Plenodomus</taxon>
        <taxon>Plenodomus lingam/Leptosphaeria maculans species complex</taxon>
    </lineage>
</organism>
<dbReference type="AlphaFoldDB" id="E4ZNB9"/>
<dbReference type="HOGENOM" id="CLU_2886235_0_0_1"/>
<keyword evidence="2" id="KW-1185">Reference proteome</keyword>
<proteinExistence type="predicted"/>
<dbReference type="EMBL" id="FP929105">
    <property type="protein sequence ID" value="CBX92978.1"/>
    <property type="molecule type" value="Genomic_DNA"/>
</dbReference>
<evidence type="ECO:0000313" key="1">
    <source>
        <dbReference type="EMBL" id="CBX92978.1"/>
    </source>
</evidence>